<dbReference type="PANTHER" id="PTHR33231:SF1">
    <property type="entry name" value="30S RIBOSOMAL PROTEIN"/>
    <property type="match status" value="1"/>
</dbReference>
<dbReference type="InterPro" id="IPR038416">
    <property type="entry name" value="Ribosom_S30AE_C_sf"/>
</dbReference>
<dbReference type="KEGG" id="mgor:H0P51_18725"/>
<dbReference type="PANTHER" id="PTHR33231">
    <property type="entry name" value="30S RIBOSOMAL PROTEIN"/>
    <property type="match status" value="1"/>
</dbReference>
<dbReference type="Proteomes" id="UP000510682">
    <property type="component" value="Chromosome"/>
</dbReference>
<dbReference type="GO" id="GO:0022627">
    <property type="term" value="C:cytosolic small ribosomal subunit"/>
    <property type="evidence" value="ECO:0007669"/>
    <property type="project" value="TreeGrafter"/>
</dbReference>
<dbReference type="GO" id="GO:0045900">
    <property type="term" value="P:negative regulation of translational elongation"/>
    <property type="evidence" value="ECO:0007669"/>
    <property type="project" value="TreeGrafter"/>
</dbReference>
<reference evidence="2" key="2">
    <citation type="submission" date="2020-07" db="EMBL/GenBank/DDBJ databases">
        <authorList>
            <person name="Yu X."/>
        </authorList>
    </citation>
    <scope>NUCLEOTIDE SEQUENCE [LARGE SCALE GENOMIC DNA]</scope>
    <source>
        <strain evidence="2">24T</strain>
    </source>
</reference>
<dbReference type="InterPro" id="IPR032528">
    <property type="entry name" value="Ribosom_S30AE_C"/>
</dbReference>
<feature type="domain" description="Sigma 54 modulation/S30EA ribosomal protein C-terminal" evidence="1">
    <location>
        <begin position="123"/>
        <end position="170"/>
    </location>
</feature>
<dbReference type="InterPro" id="IPR050574">
    <property type="entry name" value="HPF/YfiA_ribosome-assoc"/>
</dbReference>
<protein>
    <submittedName>
        <fullName evidence="2">Sigma 54 modulation/S30EA ribosomal C-terminal domain-containing protein</fullName>
    </submittedName>
</protein>
<evidence type="ECO:0000313" key="3">
    <source>
        <dbReference type="Proteomes" id="UP000510682"/>
    </source>
</evidence>
<dbReference type="GO" id="GO:0043024">
    <property type="term" value="F:ribosomal small subunit binding"/>
    <property type="evidence" value="ECO:0007669"/>
    <property type="project" value="TreeGrafter"/>
</dbReference>
<proteinExistence type="predicted"/>
<dbReference type="AlphaFoldDB" id="A0A7D6HW48"/>
<keyword evidence="3" id="KW-1185">Reference proteome</keyword>
<sequence length="255" mass="27921">MGAPEFVQESPGVTVFSGGSLSTVRAEQIARAIRCILDRRAIIWSARVRVKTGLCGRGPMVVQVNTRVGDLPARMVAVTSGVDDLVPALARLDRQLARLCAPWRPRPWPDETRRLMTVGPNAVVARRKSVVLQRMDPMDAVRVMDAMDYDVNLFTDAETGEDAVVYRAGPSGLRLARQQHVRPPGWVWSPGSSGPPVPLIVNPRAAPVLSKDVAVHRAGEHGVRHLFYTDEATGRGQLLYPRYDGNLGLITPSHQ</sequence>
<name>A0A7D6HW48_9MYCO</name>
<reference evidence="2" key="1">
    <citation type="submission" date="2020-07" db="EMBL/GenBank/DDBJ databases">
        <title>Description of Mycobacterium gordonae subsp. intergordonae subsp.nov. and Mycobacterium gordonae subsp. gordonae subsp. nov.</title>
        <authorList>
            <person name="Huang H."/>
        </authorList>
    </citation>
    <scope>NUCLEOTIDE SEQUENCE [LARGE SCALE GENOMIC DNA]</scope>
    <source>
        <strain evidence="2">24T</strain>
    </source>
</reference>
<accession>A0A7D6HW48</accession>
<dbReference type="RefSeq" id="WP_180914374.1">
    <property type="nucleotide sequence ID" value="NZ_CP059165.1"/>
</dbReference>
<evidence type="ECO:0000259" key="1">
    <source>
        <dbReference type="Pfam" id="PF16321"/>
    </source>
</evidence>
<dbReference type="Gene3D" id="3.30.505.50">
    <property type="entry name" value="Sigma 54 modulation/S30EA ribosomal protein, C-terminal domain"/>
    <property type="match status" value="2"/>
</dbReference>
<dbReference type="EMBL" id="CP059165">
    <property type="protein sequence ID" value="QLL05835.1"/>
    <property type="molecule type" value="Genomic_DNA"/>
</dbReference>
<organism evidence="2 3">
    <name type="scientific">Mycobacterium vicinigordonae</name>
    <dbReference type="NCBI Taxonomy" id="1719132"/>
    <lineage>
        <taxon>Bacteria</taxon>
        <taxon>Bacillati</taxon>
        <taxon>Actinomycetota</taxon>
        <taxon>Actinomycetes</taxon>
        <taxon>Mycobacteriales</taxon>
        <taxon>Mycobacteriaceae</taxon>
        <taxon>Mycobacterium</taxon>
    </lineage>
</organism>
<gene>
    <name evidence="2" type="ORF">H0P51_18725</name>
</gene>
<dbReference type="Pfam" id="PF16321">
    <property type="entry name" value="Ribosom_S30AE_C"/>
    <property type="match status" value="1"/>
</dbReference>
<evidence type="ECO:0000313" key="2">
    <source>
        <dbReference type="EMBL" id="QLL05835.1"/>
    </source>
</evidence>